<name>Q1JYM2_DESA6</name>
<dbReference type="Proteomes" id="UP000005695">
    <property type="component" value="Unassembled WGS sequence"/>
</dbReference>
<dbReference type="Pfam" id="PF08269">
    <property type="entry name" value="dCache_2"/>
    <property type="match status" value="1"/>
</dbReference>
<dbReference type="SUPFAM" id="SSF47384">
    <property type="entry name" value="Homodimeric domain of signal transducing histidine kinase"/>
    <property type="match status" value="1"/>
</dbReference>
<feature type="transmembrane region" description="Helical" evidence="11">
    <location>
        <begin position="16"/>
        <end position="39"/>
    </location>
</feature>
<sequence length="666" mass="75456">MIDWLNRLFNTLRSRILALTISMVLLSAFTISIMTHYTIDRAVSKKLDQHAKDLIQTVLLNVESEYRSYQFHKQATLERRKQEMKNIVGLALSYVEEQYSDSRANLISPYQAQQNAIEHIRLLRYDQGVGYLWINSMDQPVPEMIMHPTLPHLDGKPLDLPSFNSLADGNGNFFSKAVSICAEDKEGFVRYMWPKPTAQGLTVQQPKISFVRLFEPWQWVVGTGVYIDDIEYEAQRRLASIIKELRAAFEQMRVAETGYMCIFNGKKEMLIHPNINGDTFRTMVNPATGNMLVDDLIVAARHPEKPLEYMWDRPDHVGVYNYEKRAYIRYFEPLDWYIVSTMYVTELNAPAATAQSGILFMTLGVLLVSSLLALHLSKALSTPLYRLTQSAALIEKDIYQDIDIPVSGTRETQDLALVLSQMLTSIQLAQSDLKQVNKELEAFAYTVSHDLRTFLTPIVGYAQFLIENYHRVLDERALDALDEIEQQGDKMLVFMEDLLDLAKVGHDDRPLHPVNTNTVVTDVITDLNSELVAQQGRIVIEDIPDVFLPESVVSQLFSNLLTNAIRYSLPDGEQIEVGGYSRGSLIQFYVRDHGPGIDEQEQPQVFDVFFRGQQAEKRPGTGIGLATVQKIARHYGGRAWVATTEGGGATLWVEVINLPQVNGTAL</sequence>
<evidence type="ECO:0000256" key="10">
    <source>
        <dbReference type="ARBA" id="ARBA00023136"/>
    </source>
</evidence>
<dbReference type="Pfam" id="PF02518">
    <property type="entry name" value="HATPase_c"/>
    <property type="match status" value="1"/>
</dbReference>
<keyword evidence="7 11" id="KW-0812">Transmembrane</keyword>
<protein>
    <recommendedName>
        <fullName evidence="3">histidine kinase</fullName>
        <ecNumber evidence="3">2.7.13.3</ecNumber>
    </recommendedName>
</protein>
<dbReference type="RefSeq" id="WP_006001065.1">
    <property type="nucleotide sequence ID" value="NZ_AAEW02000011.1"/>
</dbReference>
<dbReference type="InterPro" id="IPR003661">
    <property type="entry name" value="HisK_dim/P_dom"/>
</dbReference>
<evidence type="ECO:0000256" key="8">
    <source>
        <dbReference type="ARBA" id="ARBA00022777"/>
    </source>
</evidence>
<dbReference type="GO" id="GO:0005886">
    <property type="term" value="C:plasma membrane"/>
    <property type="evidence" value="ECO:0007669"/>
    <property type="project" value="UniProtKB-SubCell"/>
</dbReference>
<organism evidence="13 14">
    <name type="scientific">Desulfuromonas acetoxidans (strain DSM 684 / 11070)</name>
    <dbReference type="NCBI Taxonomy" id="281689"/>
    <lineage>
        <taxon>Bacteria</taxon>
        <taxon>Pseudomonadati</taxon>
        <taxon>Thermodesulfobacteriota</taxon>
        <taxon>Desulfuromonadia</taxon>
        <taxon>Desulfuromonadales</taxon>
        <taxon>Desulfuromonadaceae</taxon>
        <taxon>Desulfuromonas</taxon>
    </lineage>
</organism>
<dbReference type="Pfam" id="PF00512">
    <property type="entry name" value="HisKA"/>
    <property type="match status" value="1"/>
</dbReference>
<keyword evidence="6" id="KW-0808">Transferase</keyword>
<keyword evidence="5" id="KW-0597">Phosphoprotein</keyword>
<evidence type="ECO:0000256" key="11">
    <source>
        <dbReference type="SAM" id="Phobius"/>
    </source>
</evidence>
<dbReference type="PRINTS" id="PR00344">
    <property type="entry name" value="BCTRLSENSOR"/>
</dbReference>
<dbReference type="Gene3D" id="3.30.450.20">
    <property type="entry name" value="PAS domain"/>
    <property type="match status" value="2"/>
</dbReference>
<dbReference type="SMART" id="SM01049">
    <property type="entry name" value="Cache_2"/>
    <property type="match status" value="1"/>
</dbReference>
<comment type="catalytic activity">
    <reaction evidence="1">
        <text>ATP + protein L-histidine = ADP + protein N-phospho-L-histidine.</text>
        <dbReference type="EC" id="2.7.13.3"/>
    </reaction>
</comment>
<evidence type="ECO:0000256" key="3">
    <source>
        <dbReference type="ARBA" id="ARBA00012438"/>
    </source>
</evidence>
<keyword evidence="8 13" id="KW-0418">Kinase</keyword>
<reference evidence="13" key="2">
    <citation type="submission" date="2006-05" db="EMBL/GenBank/DDBJ databases">
        <title>Sequencing of the draft genome and assembly of Desulfuromonas acetoxidans DSM 684.</title>
        <authorList>
            <consortium name="US DOE Joint Genome Institute (JGI-PGF)"/>
            <person name="Copeland A."/>
            <person name="Lucas S."/>
            <person name="Lapidus A."/>
            <person name="Barry K."/>
            <person name="Detter J.C."/>
            <person name="Glavina del Rio T."/>
            <person name="Hammon N."/>
            <person name="Israni S."/>
            <person name="Dalin E."/>
            <person name="Tice H."/>
            <person name="Bruce D."/>
            <person name="Pitluck S."/>
            <person name="Richardson P."/>
        </authorList>
    </citation>
    <scope>NUCLEOTIDE SEQUENCE [LARGE SCALE GENOMIC DNA]</scope>
    <source>
        <strain evidence="13">DSM 684</strain>
    </source>
</reference>
<evidence type="ECO:0000256" key="4">
    <source>
        <dbReference type="ARBA" id="ARBA00022475"/>
    </source>
</evidence>
<dbReference type="AlphaFoldDB" id="Q1JYM2"/>
<dbReference type="SMART" id="SM00387">
    <property type="entry name" value="HATPase_c"/>
    <property type="match status" value="1"/>
</dbReference>
<proteinExistence type="predicted"/>
<dbReference type="EC" id="2.7.13.3" evidence="3"/>
<feature type="domain" description="Histidine kinase" evidence="12">
    <location>
        <begin position="446"/>
        <end position="659"/>
    </location>
</feature>
<dbReference type="SUPFAM" id="SSF55874">
    <property type="entry name" value="ATPase domain of HSP90 chaperone/DNA topoisomerase II/histidine kinase"/>
    <property type="match status" value="1"/>
</dbReference>
<evidence type="ECO:0000256" key="7">
    <source>
        <dbReference type="ARBA" id="ARBA00022692"/>
    </source>
</evidence>
<keyword evidence="9 11" id="KW-1133">Transmembrane helix</keyword>
<evidence type="ECO:0000313" key="14">
    <source>
        <dbReference type="Proteomes" id="UP000005695"/>
    </source>
</evidence>
<dbReference type="InterPro" id="IPR005467">
    <property type="entry name" value="His_kinase_dom"/>
</dbReference>
<evidence type="ECO:0000256" key="2">
    <source>
        <dbReference type="ARBA" id="ARBA00004651"/>
    </source>
</evidence>
<dbReference type="InterPro" id="IPR036890">
    <property type="entry name" value="HATPase_C_sf"/>
</dbReference>
<keyword evidence="4" id="KW-1003">Cell membrane</keyword>
<evidence type="ECO:0000256" key="1">
    <source>
        <dbReference type="ARBA" id="ARBA00000085"/>
    </source>
</evidence>
<dbReference type="GO" id="GO:0000156">
    <property type="term" value="F:phosphorelay response regulator activity"/>
    <property type="evidence" value="ECO:0007669"/>
    <property type="project" value="TreeGrafter"/>
</dbReference>
<comment type="subcellular location">
    <subcellularLocation>
        <location evidence="2">Cell membrane</location>
        <topology evidence="2">Multi-pass membrane protein</topology>
    </subcellularLocation>
</comment>
<dbReference type="GO" id="GO:0030295">
    <property type="term" value="F:protein kinase activator activity"/>
    <property type="evidence" value="ECO:0007669"/>
    <property type="project" value="TreeGrafter"/>
</dbReference>
<keyword evidence="10 11" id="KW-0472">Membrane</keyword>
<gene>
    <name evidence="13" type="ORF">Dace_1057</name>
</gene>
<keyword evidence="14" id="KW-1185">Reference proteome</keyword>
<dbReference type="SMART" id="SM00388">
    <property type="entry name" value="HisKA"/>
    <property type="match status" value="1"/>
</dbReference>
<dbReference type="PROSITE" id="PS50109">
    <property type="entry name" value="HIS_KIN"/>
    <property type="match status" value="1"/>
</dbReference>
<dbReference type="InterPro" id="IPR033480">
    <property type="entry name" value="sCache_2"/>
</dbReference>
<evidence type="ECO:0000313" key="13">
    <source>
        <dbReference type="EMBL" id="EAT15393.1"/>
    </source>
</evidence>
<dbReference type="CDD" id="cd00082">
    <property type="entry name" value="HisKA"/>
    <property type="match status" value="1"/>
</dbReference>
<evidence type="ECO:0000256" key="5">
    <source>
        <dbReference type="ARBA" id="ARBA00022553"/>
    </source>
</evidence>
<dbReference type="Gene3D" id="1.10.287.130">
    <property type="match status" value="1"/>
</dbReference>
<dbReference type="InterPro" id="IPR050351">
    <property type="entry name" value="BphY/WalK/GraS-like"/>
</dbReference>
<dbReference type="EMBL" id="AAEW02000011">
    <property type="protein sequence ID" value="EAT15393.1"/>
    <property type="molecule type" value="Genomic_DNA"/>
</dbReference>
<dbReference type="InterPro" id="IPR004358">
    <property type="entry name" value="Sig_transdc_His_kin-like_C"/>
</dbReference>
<dbReference type="Gene3D" id="3.30.565.10">
    <property type="entry name" value="Histidine kinase-like ATPase, C-terminal domain"/>
    <property type="match status" value="1"/>
</dbReference>
<dbReference type="GO" id="GO:0007234">
    <property type="term" value="P:osmosensory signaling via phosphorelay pathway"/>
    <property type="evidence" value="ECO:0007669"/>
    <property type="project" value="TreeGrafter"/>
</dbReference>
<dbReference type="InterPro" id="IPR036097">
    <property type="entry name" value="HisK_dim/P_sf"/>
</dbReference>
<dbReference type="PANTHER" id="PTHR42878:SF15">
    <property type="entry name" value="BACTERIOPHYTOCHROME"/>
    <property type="match status" value="1"/>
</dbReference>
<dbReference type="InterPro" id="IPR003594">
    <property type="entry name" value="HATPase_dom"/>
</dbReference>
<comment type="caution">
    <text evidence="13">The sequence shown here is derived from an EMBL/GenBank/DDBJ whole genome shotgun (WGS) entry which is preliminary data.</text>
</comment>
<evidence type="ECO:0000256" key="9">
    <source>
        <dbReference type="ARBA" id="ARBA00022989"/>
    </source>
</evidence>
<dbReference type="InterPro" id="IPR004010">
    <property type="entry name" value="Double_Cache_2"/>
</dbReference>
<reference evidence="13" key="1">
    <citation type="submission" date="2006-05" db="EMBL/GenBank/DDBJ databases">
        <title>Annotation of the draft genome assembly of Desulfuromonas acetoxidans DSM 684.</title>
        <authorList>
            <consortium name="US DOE Joint Genome Institute (JGI-ORNL)"/>
            <person name="Larimer F."/>
            <person name="Land M."/>
            <person name="Hauser L."/>
        </authorList>
    </citation>
    <scope>NUCLEOTIDE SEQUENCE [LARGE SCALE GENOMIC DNA]</scope>
    <source>
        <strain evidence="13">DSM 684</strain>
    </source>
</reference>
<evidence type="ECO:0000259" key="12">
    <source>
        <dbReference type="PROSITE" id="PS50109"/>
    </source>
</evidence>
<dbReference type="GO" id="GO:0000155">
    <property type="term" value="F:phosphorelay sensor kinase activity"/>
    <property type="evidence" value="ECO:0007669"/>
    <property type="project" value="InterPro"/>
</dbReference>
<accession>Q1JYM2</accession>
<dbReference type="Gene3D" id="6.10.340.10">
    <property type="match status" value="1"/>
</dbReference>
<dbReference type="OrthoDB" id="5499652at2"/>
<evidence type="ECO:0000256" key="6">
    <source>
        <dbReference type="ARBA" id="ARBA00022679"/>
    </source>
</evidence>
<dbReference type="PANTHER" id="PTHR42878">
    <property type="entry name" value="TWO-COMPONENT HISTIDINE KINASE"/>
    <property type="match status" value="1"/>
</dbReference>